<evidence type="ECO:0000256" key="1">
    <source>
        <dbReference type="SAM" id="Coils"/>
    </source>
</evidence>
<evidence type="ECO:0000313" key="4">
    <source>
        <dbReference type="EMBL" id="RBP53131.1"/>
    </source>
</evidence>
<sequence length="849" mass="90507">MLKLLKWIAGTLLTVALLVLVAAIVIPAVIDPNDYRDELTALVKDKTGREMRLEGDLSVSVFPWLGIRTEGLHFAQPESIGGDMVSVDSAQLRVKLIPLLSKRVEVDTVVLEQPTIRLVTLKNGVDSWSGLLSDGEPDAANGASADSGSDASGAAVALVVQGVKLTDGTIVLDDRQAGSRTEIKQLNLATGNLIGDSLADFNASGQLFQSDATSASGYNQTKFDLGARAKIDRESLAAELERLQVELIQVDQTVQLEVDSIAVSPQQVISLFGASVSVSGAQAIDLSLPDATINLTQQTLDAPQLVATIANLNATISDARITKLMDAPRVTGRVEVSEFNANKLLSEFDVDYSPTNSNALNAVSLKAAFVADMESAALSELVLVVDQSHLTGSASIRNFTNPAMQFDLSLDSLNLDNYLPKADESQGLSASKPVSGGEALAIPMAAFHAVNANGRFRAKQFIAGGVQLSNIDVTVVSQDGNVSITPVANLYQGKLEGEIAYQQQSDQAQLRVKQNMDLVQLGELLTDADITDQLRGVGMLDVDVTVTERAGKQSNQGVIKLLASNGSLNGIDMLGLLAQANTVANLLSKGEQQQADATADKEVQSKQSDVTKFGELIGTFSLNDFQLSNNDLKLVAPGLLVTGFGEVDLATQTLDYNLRVVVQEGIDGVIGEKLSKLQGYTIPVRCRGSFEAPSCLPDMQALYKAYAKTKLDTKKGELLKEKYGIEGGEKLSTADAIKQVLIQKALKKDKNNSSQEAKPPVGERDGAVEATEQQPATPGKERPISERQAEPEVQTEQSVSGDQAFSNVPVSSDPAPVADTPPEPELNEKQKRRAERKKLLEQLLSPSDG</sequence>
<feature type="coiled-coil region" evidence="1">
    <location>
        <begin position="226"/>
        <end position="253"/>
    </location>
</feature>
<organism evidence="4 5">
    <name type="scientific">Arenicella xantha</name>
    <dbReference type="NCBI Taxonomy" id="644221"/>
    <lineage>
        <taxon>Bacteria</taxon>
        <taxon>Pseudomonadati</taxon>
        <taxon>Pseudomonadota</taxon>
        <taxon>Gammaproteobacteria</taxon>
        <taxon>Arenicellales</taxon>
        <taxon>Arenicellaceae</taxon>
        <taxon>Arenicella</taxon>
    </lineage>
</organism>
<dbReference type="InterPro" id="IPR007844">
    <property type="entry name" value="AsmA"/>
</dbReference>
<reference evidence="4 5" key="1">
    <citation type="submission" date="2018-06" db="EMBL/GenBank/DDBJ databases">
        <title>Genomic Encyclopedia of Type Strains, Phase IV (KMG-IV): sequencing the most valuable type-strain genomes for metagenomic binning, comparative biology and taxonomic classification.</title>
        <authorList>
            <person name="Goeker M."/>
        </authorList>
    </citation>
    <scope>NUCLEOTIDE SEQUENCE [LARGE SCALE GENOMIC DNA]</scope>
    <source>
        <strain evidence="4 5">DSM 24032</strain>
    </source>
</reference>
<comment type="caution">
    <text evidence="4">The sequence shown here is derived from an EMBL/GenBank/DDBJ whole genome shotgun (WGS) entry which is preliminary data.</text>
</comment>
<protein>
    <submittedName>
        <fullName evidence="4">Uncharacterized protein involved in outer membrane biogenesis</fullName>
    </submittedName>
</protein>
<evidence type="ECO:0000259" key="3">
    <source>
        <dbReference type="Pfam" id="PF05170"/>
    </source>
</evidence>
<keyword evidence="5" id="KW-1185">Reference proteome</keyword>
<name>A0A395JNA2_9GAMM</name>
<dbReference type="InParanoid" id="A0A395JNA2"/>
<dbReference type="AlphaFoldDB" id="A0A395JNA2"/>
<gene>
    <name evidence="4" type="ORF">DFR28_101516</name>
</gene>
<accession>A0A395JNA2</accession>
<dbReference type="RefSeq" id="WP_113952729.1">
    <property type="nucleotide sequence ID" value="NZ_QNRT01000001.1"/>
</dbReference>
<dbReference type="Pfam" id="PF05170">
    <property type="entry name" value="AsmA"/>
    <property type="match status" value="1"/>
</dbReference>
<feature type="compositionally biased region" description="Basic and acidic residues" evidence="2">
    <location>
        <begin position="779"/>
        <end position="790"/>
    </location>
</feature>
<evidence type="ECO:0000313" key="5">
    <source>
        <dbReference type="Proteomes" id="UP000253083"/>
    </source>
</evidence>
<dbReference type="InterPro" id="IPR052894">
    <property type="entry name" value="AsmA-related"/>
</dbReference>
<feature type="domain" description="AsmA" evidence="3">
    <location>
        <begin position="3"/>
        <end position="630"/>
    </location>
</feature>
<dbReference type="OrthoDB" id="9766390at2"/>
<dbReference type="GO" id="GO:0090313">
    <property type="term" value="P:regulation of protein targeting to membrane"/>
    <property type="evidence" value="ECO:0007669"/>
    <property type="project" value="TreeGrafter"/>
</dbReference>
<evidence type="ECO:0000256" key="2">
    <source>
        <dbReference type="SAM" id="MobiDB-lite"/>
    </source>
</evidence>
<dbReference type="Proteomes" id="UP000253083">
    <property type="component" value="Unassembled WGS sequence"/>
</dbReference>
<dbReference type="FunCoup" id="A0A395JNA2">
    <property type="interactions" value="86"/>
</dbReference>
<dbReference type="PANTHER" id="PTHR30441">
    <property type="entry name" value="DUF748 DOMAIN-CONTAINING PROTEIN"/>
    <property type="match status" value="1"/>
</dbReference>
<dbReference type="EMBL" id="QNRT01000001">
    <property type="protein sequence ID" value="RBP53131.1"/>
    <property type="molecule type" value="Genomic_DNA"/>
</dbReference>
<dbReference type="GO" id="GO:0005886">
    <property type="term" value="C:plasma membrane"/>
    <property type="evidence" value="ECO:0007669"/>
    <property type="project" value="TreeGrafter"/>
</dbReference>
<feature type="compositionally biased region" description="Polar residues" evidence="2">
    <location>
        <begin position="794"/>
        <end position="810"/>
    </location>
</feature>
<proteinExistence type="predicted"/>
<feature type="region of interest" description="Disordered" evidence="2">
    <location>
        <begin position="747"/>
        <end position="849"/>
    </location>
</feature>
<dbReference type="PANTHER" id="PTHR30441:SF4">
    <property type="entry name" value="PROTEIN ASMA"/>
    <property type="match status" value="1"/>
</dbReference>
<keyword evidence="1" id="KW-0175">Coiled coil</keyword>